<dbReference type="Proteomes" id="UP000533724">
    <property type="component" value="Unassembled WGS sequence"/>
</dbReference>
<protein>
    <submittedName>
        <fullName evidence="2">Uncharacterized protein</fullName>
    </submittedName>
</protein>
<feature type="compositionally biased region" description="Polar residues" evidence="1">
    <location>
        <begin position="1"/>
        <end position="10"/>
    </location>
</feature>
<comment type="caution">
    <text evidence="2">The sequence shown here is derived from an EMBL/GenBank/DDBJ whole genome shotgun (WGS) entry which is preliminary data.</text>
</comment>
<evidence type="ECO:0000313" key="3">
    <source>
        <dbReference type="Proteomes" id="UP000533724"/>
    </source>
</evidence>
<dbReference type="EMBL" id="JACIHI010000024">
    <property type="protein sequence ID" value="MBB4443414.1"/>
    <property type="molecule type" value="Genomic_DNA"/>
</dbReference>
<evidence type="ECO:0000256" key="1">
    <source>
        <dbReference type="SAM" id="MobiDB-lite"/>
    </source>
</evidence>
<dbReference type="AlphaFoldDB" id="A0A7W6USA0"/>
<accession>A0A7W6USA0</accession>
<proteinExistence type="predicted"/>
<gene>
    <name evidence="2" type="ORF">GGE15_006716</name>
</gene>
<sequence>MLLHLRQNNAAKKIQSAKTKPAEKSTGLSAVWAARNSSGFSAYLPDQTDVLGCFQNVKLLGLDVFGTVVD</sequence>
<name>A0A7W6USA0_9HYPH</name>
<organism evidence="2 3">
    <name type="scientific">Rhizobium esperanzae</name>
    <dbReference type="NCBI Taxonomy" id="1967781"/>
    <lineage>
        <taxon>Bacteria</taxon>
        <taxon>Pseudomonadati</taxon>
        <taxon>Pseudomonadota</taxon>
        <taxon>Alphaproteobacteria</taxon>
        <taxon>Hyphomicrobiales</taxon>
        <taxon>Rhizobiaceae</taxon>
        <taxon>Rhizobium/Agrobacterium group</taxon>
        <taxon>Rhizobium</taxon>
    </lineage>
</organism>
<evidence type="ECO:0000313" key="2">
    <source>
        <dbReference type="EMBL" id="MBB4443414.1"/>
    </source>
</evidence>
<feature type="region of interest" description="Disordered" evidence="1">
    <location>
        <begin position="1"/>
        <end position="22"/>
    </location>
</feature>
<reference evidence="2 3" key="1">
    <citation type="submission" date="2020-08" db="EMBL/GenBank/DDBJ databases">
        <title>Genomic Encyclopedia of Type Strains, Phase IV (KMG-V): Genome sequencing to study the core and pangenomes of soil and plant-associated prokaryotes.</title>
        <authorList>
            <person name="Whitman W."/>
        </authorList>
    </citation>
    <scope>NUCLEOTIDE SEQUENCE [LARGE SCALE GENOMIC DNA]</scope>
    <source>
        <strain evidence="2 3">SEMIA 414</strain>
    </source>
</reference>